<dbReference type="EMBL" id="MU129047">
    <property type="protein sequence ID" value="KAF9508931.1"/>
    <property type="molecule type" value="Genomic_DNA"/>
</dbReference>
<dbReference type="AlphaFoldDB" id="A0A9P6ANF6"/>
<accession>A0A9P6ANF6</accession>
<comment type="caution">
    <text evidence="1">The sequence shown here is derived from an EMBL/GenBank/DDBJ whole genome shotgun (WGS) entry which is preliminary data.</text>
</comment>
<evidence type="ECO:0000313" key="2">
    <source>
        <dbReference type="Proteomes" id="UP000886523"/>
    </source>
</evidence>
<proteinExistence type="predicted"/>
<reference evidence="1" key="1">
    <citation type="journal article" date="2020" name="Nat. Commun.">
        <title>Large-scale genome sequencing of mycorrhizal fungi provides insights into the early evolution of symbiotic traits.</title>
        <authorList>
            <person name="Miyauchi S."/>
            <person name="Kiss E."/>
            <person name="Kuo A."/>
            <person name="Drula E."/>
            <person name="Kohler A."/>
            <person name="Sanchez-Garcia M."/>
            <person name="Morin E."/>
            <person name="Andreopoulos B."/>
            <person name="Barry K.W."/>
            <person name="Bonito G."/>
            <person name="Buee M."/>
            <person name="Carver A."/>
            <person name="Chen C."/>
            <person name="Cichocki N."/>
            <person name="Clum A."/>
            <person name="Culley D."/>
            <person name="Crous P.W."/>
            <person name="Fauchery L."/>
            <person name="Girlanda M."/>
            <person name="Hayes R.D."/>
            <person name="Keri Z."/>
            <person name="LaButti K."/>
            <person name="Lipzen A."/>
            <person name="Lombard V."/>
            <person name="Magnuson J."/>
            <person name="Maillard F."/>
            <person name="Murat C."/>
            <person name="Nolan M."/>
            <person name="Ohm R.A."/>
            <person name="Pangilinan J."/>
            <person name="Pereira M.F."/>
            <person name="Perotto S."/>
            <person name="Peter M."/>
            <person name="Pfister S."/>
            <person name="Riley R."/>
            <person name="Sitrit Y."/>
            <person name="Stielow J.B."/>
            <person name="Szollosi G."/>
            <person name="Zifcakova L."/>
            <person name="Stursova M."/>
            <person name="Spatafora J.W."/>
            <person name="Tedersoo L."/>
            <person name="Vaario L.M."/>
            <person name="Yamada A."/>
            <person name="Yan M."/>
            <person name="Wang P."/>
            <person name="Xu J."/>
            <person name="Bruns T."/>
            <person name="Baldrian P."/>
            <person name="Vilgalys R."/>
            <person name="Dunand C."/>
            <person name="Henrissat B."/>
            <person name="Grigoriev I.V."/>
            <person name="Hibbett D."/>
            <person name="Nagy L.G."/>
            <person name="Martin F.M."/>
        </authorList>
    </citation>
    <scope>NUCLEOTIDE SEQUENCE</scope>
    <source>
        <strain evidence="1">UP504</strain>
    </source>
</reference>
<evidence type="ECO:0000313" key="1">
    <source>
        <dbReference type="EMBL" id="KAF9508931.1"/>
    </source>
</evidence>
<dbReference type="OrthoDB" id="29058at2759"/>
<sequence length="81" mass="9733">SSLRNTVHRRDHKERGQLVNRSRLALLEKKRPTCPRLPLPKKNARKDEFYFSMIKAKTLRIRLESHILLCSDLTRLKRLRK</sequence>
<name>A0A9P6ANF6_9AGAM</name>
<keyword evidence="2" id="KW-1185">Reference proteome</keyword>
<protein>
    <submittedName>
        <fullName evidence="1">Uncharacterized protein</fullName>
    </submittedName>
</protein>
<dbReference type="Proteomes" id="UP000886523">
    <property type="component" value="Unassembled WGS sequence"/>
</dbReference>
<gene>
    <name evidence="1" type="ORF">BS47DRAFT_1302148</name>
</gene>
<organism evidence="1 2">
    <name type="scientific">Hydnum rufescens UP504</name>
    <dbReference type="NCBI Taxonomy" id="1448309"/>
    <lineage>
        <taxon>Eukaryota</taxon>
        <taxon>Fungi</taxon>
        <taxon>Dikarya</taxon>
        <taxon>Basidiomycota</taxon>
        <taxon>Agaricomycotina</taxon>
        <taxon>Agaricomycetes</taxon>
        <taxon>Cantharellales</taxon>
        <taxon>Hydnaceae</taxon>
        <taxon>Hydnum</taxon>
    </lineage>
</organism>
<feature type="non-terminal residue" evidence="1">
    <location>
        <position position="1"/>
    </location>
</feature>